<feature type="transmembrane region" description="Helical" evidence="5">
    <location>
        <begin position="260"/>
        <end position="278"/>
    </location>
</feature>
<reference evidence="8" key="2">
    <citation type="journal article" date="2005" name="Proc. Natl. Acad. Sci. U.S.A.">
        <title>Evolutionary conservation and diversification of Rh family genes and proteins.</title>
        <authorList>
            <person name="Huang C.H."/>
            <person name="Peng J."/>
        </authorList>
    </citation>
    <scope>NUCLEOTIDE SEQUENCE</scope>
</reference>
<feature type="signal peptide" evidence="6">
    <location>
        <begin position="1"/>
        <end position="26"/>
    </location>
</feature>
<keyword evidence="6" id="KW-0732">Signal</keyword>
<evidence type="ECO:0000256" key="1">
    <source>
        <dbReference type="ARBA" id="ARBA00004141"/>
    </source>
</evidence>
<dbReference type="PANTHER" id="PTHR11730:SF60">
    <property type="entry name" value="RH50, ISOFORM D"/>
    <property type="match status" value="1"/>
</dbReference>
<dbReference type="Pfam" id="PF00909">
    <property type="entry name" value="Ammonium_transp"/>
    <property type="match status" value="1"/>
</dbReference>
<dbReference type="Gene3D" id="1.10.3430.10">
    <property type="entry name" value="Ammonium transporter AmtB like domains"/>
    <property type="match status" value="1"/>
</dbReference>
<dbReference type="RefSeq" id="WP_011111083.1">
    <property type="nucleotide sequence ID" value="NZ_DAOMOG010000016.1"/>
</dbReference>
<dbReference type="InterPro" id="IPR002229">
    <property type="entry name" value="RhesusRHD"/>
</dbReference>
<dbReference type="InterPro" id="IPR029020">
    <property type="entry name" value="Ammonium/urea_transptr"/>
</dbReference>
<dbReference type="AlphaFoldDB" id="Q5YL87"/>
<dbReference type="EMBL" id="AY377923">
    <property type="protein sequence ID" value="AAR24581.1"/>
    <property type="molecule type" value="mRNA"/>
</dbReference>
<evidence type="ECO:0000256" key="3">
    <source>
        <dbReference type="ARBA" id="ARBA00022989"/>
    </source>
</evidence>
<feature type="transmembrane region" description="Helical" evidence="5">
    <location>
        <begin position="164"/>
        <end position="184"/>
    </location>
</feature>
<evidence type="ECO:0000256" key="6">
    <source>
        <dbReference type="SAM" id="SignalP"/>
    </source>
</evidence>
<evidence type="ECO:0000256" key="5">
    <source>
        <dbReference type="SAM" id="Phobius"/>
    </source>
</evidence>
<keyword evidence="3 5" id="KW-1133">Transmembrane helix</keyword>
<accession>Q5YL87</accession>
<dbReference type="OMA" id="TNMRIRF"/>
<comment type="subcellular location">
    <subcellularLocation>
        <location evidence="1">Membrane</location>
        <topology evidence="1">Multi-pass membrane protein</topology>
    </subcellularLocation>
</comment>
<evidence type="ECO:0000256" key="2">
    <source>
        <dbReference type="ARBA" id="ARBA00022692"/>
    </source>
</evidence>
<feature type="transmembrane region" description="Helical" evidence="5">
    <location>
        <begin position="325"/>
        <end position="344"/>
    </location>
</feature>
<keyword evidence="4 5" id="KW-0472">Membrane</keyword>
<feature type="transmembrane region" description="Helical" evidence="5">
    <location>
        <begin position="231"/>
        <end position="253"/>
    </location>
</feature>
<evidence type="ECO:0000256" key="4">
    <source>
        <dbReference type="ARBA" id="ARBA00023136"/>
    </source>
</evidence>
<sequence length="425" mass="44618">MSKHLCFTAFSSIALFLLCFSSWASAVAPAEINEARLVAQYNYSINILAMLLVGFGFLMVFVRRYGFSATTGTYLVVATGLPLYILLRANGIFGHALTPHSVDAVIYAEFAVATGLIAMGAVLGRLRVFQYALLALFIVPVYLLNEWLVLDNASGLTEGFQDSAGSIAIHAFGAYFGLGVSIALTTAAQRAQPIESDATSDRFSMLGSMVLWLFWPSFATAIVPFEQMPQTIVNTLLALCGATLATYFLSALFHKGKASIVDMANAALAGGVAIGSVCNIVGPVGAFVIGLLGGAISVVGFVFIQPMLESKAKTIDTCGVHNLHGLPGLLGGFSAILIVPGIAVAQLTGIGITLALALIGGVIAGALIKLTGTTKQAYEDSHEFIHLAGPEDEHKAERLVLEAKTEIQGLKNRIDAAVLSAKSEG</sequence>
<protein>
    <submittedName>
        <fullName evidence="8">Rh-like protein</fullName>
    </submittedName>
</protein>
<dbReference type="SUPFAM" id="SSF111352">
    <property type="entry name" value="Ammonium transporter"/>
    <property type="match status" value="1"/>
</dbReference>
<feature type="transmembrane region" description="Helical" evidence="5">
    <location>
        <begin position="74"/>
        <end position="98"/>
    </location>
</feature>
<dbReference type="PRINTS" id="PR00342">
    <property type="entry name" value="RHESUSRHD"/>
</dbReference>
<evidence type="ECO:0000313" key="8">
    <source>
        <dbReference type="EMBL" id="AAR24581.1"/>
    </source>
</evidence>
<organism evidence="8">
    <name type="scientific">Nitrosomonas europaea</name>
    <dbReference type="NCBI Taxonomy" id="915"/>
    <lineage>
        <taxon>Bacteria</taxon>
        <taxon>Pseudomonadati</taxon>
        <taxon>Pseudomonadota</taxon>
        <taxon>Betaproteobacteria</taxon>
        <taxon>Nitrosomonadales</taxon>
        <taxon>Nitrosomonadaceae</taxon>
        <taxon>Nitrosomonas</taxon>
    </lineage>
</organism>
<dbReference type="InterPro" id="IPR024041">
    <property type="entry name" value="NH4_transpt_AmtB-like_dom"/>
</dbReference>
<feature type="domain" description="Ammonium transporter AmtB-like" evidence="7">
    <location>
        <begin position="39"/>
        <end position="372"/>
    </location>
</feature>
<dbReference type="SMR" id="Q5YL87"/>
<name>Q5YL87_NITER</name>
<feature type="transmembrane region" description="Helical" evidence="5">
    <location>
        <begin position="104"/>
        <end position="123"/>
    </location>
</feature>
<feature type="transmembrane region" description="Helical" evidence="5">
    <location>
        <begin position="350"/>
        <end position="368"/>
    </location>
</feature>
<evidence type="ECO:0000259" key="7">
    <source>
        <dbReference type="Pfam" id="PF00909"/>
    </source>
</evidence>
<feature type="chain" id="PRO_5014587156" evidence="6">
    <location>
        <begin position="27"/>
        <end position="425"/>
    </location>
</feature>
<dbReference type="PANTHER" id="PTHR11730">
    <property type="entry name" value="AMMONIUM TRANSPORTER"/>
    <property type="match status" value="1"/>
</dbReference>
<reference evidence="8" key="1">
    <citation type="submission" date="2003-09" db="EMBL/GenBank/DDBJ databases">
        <authorList>
            <person name="Chen Y."/>
            <person name="Chen H."/>
            <person name="Huang C.-H."/>
        </authorList>
    </citation>
    <scope>NUCLEOTIDE SEQUENCE</scope>
</reference>
<dbReference type="GO" id="GO:0005886">
    <property type="term" value="C:plasma membrane"/>
    <property type="evidence" value="ECO:0007669"/>
    <property type="project" value="InterPro"/>
</dbReference>
<dbReference type="GO" id="GO:0097272">
    <property type="term" value="P:ammonium homeostasis"/>
    <property type="evidence" value="ECO:0007669"/>
    <property type="project" value="TreeGrafter"/>
</dbReference>
<feature type="transmembrane region" description="Helical" evidence="5">
    <location>
        <begin position="42"/>
        <end position="62"/>
    </location>
</feature>
<proteinExistence type="evidence at transcript level"/>
<dbReference type="GeneID" id="87103657"/>
<feature type="transmembrane region" description="Helical" evidence="5">
    <location>
        <begin position="205"/>
        <end position="225"/>
    </location>
</feature>
<feature type="transmembrane region" description="Helical" evidence="5">
    <location>
        <begin position="128"/>
        <end position="144"/>
    </location>
</feature>
<feature type="transmembrane region" description="Helical" evidence="5">
    <location>
        <begin position="284"/>
        <end position="304"/>
    </location>
</feature>
<keyword evidence="2 5" id="KW-0812">Transmembrane</keyword>
<dbReference type="GO" id="GO:0008519">
    <property type="term" value="F:ammonium channel activity"/>
    <property type="evidence" value="ECO:0007669"/>
    <property type="project" value="InterPro"/>
</dbReference>